<evidence type="ECO:0000256" key="1">
    <source>
        <dbReference type="ARBA" id="ARBA00004442"/>
    </source>
</evidence>
<dbReference type="AlphaFoldDB" id="A0A3A1YQH8"/>
<evidence type="ECO:0000313" key="11">
    <source>
        <dbReference type="Proteomes" id="UP000266206"/>
    </source>
</evidence>
<dbReference type="Pfam" id="PF02321">
    <property type="entry name" value="OEP"/>
    <property type="match status" value="2"/>
</dbReference>
<gene>
    <name evidence="10" type="ORF">CJP73_11185</name>
</gene>
<evidence type="ECO:0000256" key="3">
    <source>
        <dbReference type="ARBA" id="ARBA00022448"/>
    </source>
</evidence>
<dbReference type="InterPro" id="IPR010130">
    <property type="entry name" value="T1SS_OMP_TolC"/>
</dbReference>
<dbReference type="GO" id="GO:0009279">
    <property type="term" value="C:cell outer membrane"/>
    <property type="evidence" value="ECO:0007669"/>
    <property type="project" value="UniProtKB-SubCell"/>
</dbReference>
<dbReference type="GO" id="GO:1990281">
    <property type="term" value="C:efflux pump complex"/>
    <property type="evidence" value="ECO:0007669"/>
    <property type="project" value="TreeGrafter"/>
</dbReference>
<dbReference type="SUPFAM" id="SSF56954">
    <property type="entry name" value="Outer membrane efflux proteins (OEP)"/>
    <property type="match status" value="1"/>
</dbReference>
<dbReference type="GO" id="GO:0015288">
    <property type="term" value="F:porin activity"/>
    <property type="evidence" value="ECO:0007669"/>
    <property type="project" value="TreeGrafter"/>
</dbReference>
<evidence type="ECO:0000256" key="8">
    <source>
        <dbReference type="SAM" id="Coils"/>
    </source>
</evidence>
<reference evidence="10 11" key="1">
    <citation type="submission" date="2017-08" db="EMBL/GenBank/DDBJ databases">
        <title>Pusillimonas indicus sp. nov., a member of the family Alcaligenaceae isolated from surface seawater.</title>
        <authorList>
            <person name="Li J."/>
        </authorList>
    </citation>
    <scope>NUCLEOTIDE SEQUENCE [LARGE SCALE GENOMIC DNA]</scope>
    <source>
        <strain evidence="10 11">L52-1-41</strain>
    </source>
</reference>
<feature type="coiled-coil region" evidence="8">
    <location>
        <begin position="174"/>
        <end position="201"/>
    </location>
</feature>
<evidence type="ECO:0000256" key="6">
    <source>
        <dbReference type="ARBA" id="ARBA00023136"/>
    </source>
</evidence>
<accession>A0A3A1YQH8</accession>
<feature type="compositionally biased region" description="Polar residues" evidence="9">
    <location>
        <begin position="426"/>
        <end position="451"/>
    </location>
</feature>
<comment type="subcellular location">
    <subcellularLocation>
        <location evidence="1">Cell outer membrane</location>
    </subcellularLocation>
</comment>
<dbReference type="GO" id="GO:0015562">
    <property type="term" value="F:efflux transmembrane transporter activity"/>
    <property type="evidence" value="ECO:0007669"/>
    <property type="project" value="InterPro"/>
</dbReference>
<evidence type="ECO:0000256" key="2">
    <source>
        <dbReference type="ARBA" id="ARBA00007613"/>
    </source>
</evidence>
<keyword evidence="6" id="KW-0472">Membrane</keyword>
<dbReference type="EMBL" id="NQYH01000009">
    <property type="protein sequence ID" value="RIY40432.1"/>
    <property type="molecule type" value="Genomic_DNA"/>
</dbReference>
<dbReference type="PANTHER" id="PTHR30026:SF22">
    <property type="entry name" value="OUTER MEMBRANE EFFLUX PROTEIN"/>
    <property type="match status" value="1"/>
</dbReference>
<feature type="region of interest" description="Disordered" evidence="9">
    <location>
        <begin position="426"/>
        <end position="485"/>
    </location>
</feature>
<keyword evidence="3" id="KW-0813">Transport</keyword>
<evidence type="ECO:0008006" key="12">
    <source>
        <dbReference type="Google" id="ProtNLM"/>
    </source>
</evidence>
<organism evidence="10 11">
    <name type="scientific">Neopusillimonas maritima</name>
    <dbReference type="NCBI Taxonomy" id="2026239"/>
    <lineage>
        <taxon>Bacteria</taxon>
        <taxon>Pseudomonadati</taxon>
        <taxon>Pseudomonadota</taxon>
        <taxon>Betaproteobacteria</taxon>
        <taxon>Burkholderiales</taxon>
        <taxon>Alcaligenaceae</taxon>
        <taxon>Neopusillimonas</taxon>
    </lineage>
</organism>
<evidence type="ECO:0000256" key="5">
    <source>
        <dbReference type="ARBA" id="ARBA00022692"/>
    </source>
</evidence>
<protein>
    <recommendedName>
        <fullName evidence="12">Type I secretion protein TolC</fullName>
    </recommendedName>
</protein>
<keyword evidence="4" id="KW-1134">Transmembrane beta strand</keyword>
<sequence length="485" mass="54330">MGLATSIAVGQGRAAPYETLGETVEKAIFTNPEVRAQFQTFIASLETQNFTRGDLLPSVDLQAQFGREQRANIPGSPSQNWTRYGYTLQLTQLLYDGQATANSIRQQGFEKLSAYYELLATTDSLATEAVNAYLDVQRFREMVQYAEENYAIHEKTMTLIRERQESGVGRGVDYEQAAGRLALAQSNLMQENNNLNDVVQRYRRIVGQYPPDVLSPPPDVSDKIPKEPRNFRSSLVANPSILSKQALVIAAKASREAAKGQFAPVVELRASTGRDRPQEDPTAHDIQTSNVQVVMSYNLYRGGSDSARVRQTAAQWYAARDVRDYTCRNLQQELSTAWNNIQRLRQQRPYLAGHEAAMEKVRVAAEQQFEIGQRSLLDLLDTSNELFDSRRALANGVYDLLQAEYRWIALSHRLLPVLGLSQPHEQTVPENTELSLPESSLDNCMTPTPDTRNLAPVKVTYRDDMQPPRISPLNTGVADDSSTLN</sequence>
<dbReference type="OrthoDB" id="9814637at2"/>
<evidence type="ECO:0000256" key="9">
    <source>
        <dbReference type="SAM" id="MobiDB-lite"/>
    </source>
</evidence>
<evidence type="ECO:0000256" key="4">
    <source>
        <dbReference type="ARBA" id="ARBA00022452"/>
    </source>
</evidence>
<name>A0A3A1YQH8_9BURK</name>
<dbReference type="InterPro" id="IPR051906">
    <property type="entry name" value="TolC-like"/>
</dbReference>
<dbReference type="NCBIfam" id="TIGR01844">
    <property type="entry name" value="type_I_sec_TolC"/>
    <property type="match status" value="1"/>
</dbReference>
<proteinExistence type="inferred from homology"/>
<comment type="similarity">
    <text evidence="2">Belongs to the outer membrane factor (OMF) (TC 1.B.17) family.</text>
</comment>
<dbReference type="Gene3D" id="1.20.1600.10">
    <property type="entry name" value="Outer membrane efflux proteins (OEP)"/>
    <property type="match status" value="1"/>
</dbReference>
<keyword evidence="8" id="KW-0175">Coiled coil</keyword>
<dbReference type="PANTHER" id="PTHR30026">
    <property type="entry name" value="OUTER MEMBRANE PROTEIN TOLC"/>
    <property type="match status" value="1"/>
</dbReference>
<evidence type="ECO:0000256" key="7">
    <source>
        <dbReference type="ARBA" id="ARBA00023237"/>
    </source>
</evidence>
<dbReference type="Proteomes" id="UP000266206">
    <property type="component" value="Unassembled WGS sequence"/>
</dbReference>
<dbReference type="InterPro" id="IPR003423">
    <property type="entry name" value="OMP_efflux"/>
</dbReference>
<keyword evidence="7" id="KW-0998">Cell outer membrane</keyword>
<comment type="caution">
    <text evidence="10">The sequence shown here is derived from an EMBL/GenBank/DDBJ whole genome shotgun (WGS) entry which is preliminary data.</text>
</comment>
<keyword evidence="5" id="KW-0812">Transmembrane</keyword>
<evidence type="ECO:0000313" key="10">
    <source>
        <dbReference type="EMBL" id="RIY40432.1"/>
    </source>
</evidence>